<reference evidence="3" key="1">
    <citation type="submission" date="2016-10" db="EMBL/GenBank/DDBJ databases">
        <authorList>
            <person name="Varghese N."/>
            <person name="Submissions S."/>
        </authorList>
    </citation>
    <scope>NUCLEOTIDE SEQUENCE [LARGE SCALE GENOMIC DNA]</scope>
    <source>
        <strain evidence="3">DSM 45413</strain>
    </source>
</reference>
<dbReference type="GO" id="GO:0008757">
    <property type="term" value="F:S-adenosylmethionine-dependent methyltransferase activity"/>
    <property type="evidence" value="ECO:0007669"/>
    <property type="project" value="InterPro"/>
</dbReference>
<dbReference type="AlphaFoldDB" id="A0A1H8QZX7"/>
<keyword evidence="2" id="KW-0808">Transferase</keyword>
<dbReference type="STRING" id="673521.SAMN05660991_00914"/>
<dbReference type="InterPro" id="IPR029063">
    <property type="entry name" value="SAM-dependent_MTases_sf"/>
</dbReference>
<gene>
    <name evidence="2" type="ORF">SAMN05660991_00914</name>
</gene>
<dbReference type="GO" id="GO:0032259">
    <property type="term" value="P:methylation"/>
    <property type="evidence" value="ECO:0007669"/>
    <property type="project" value="UniProtKB-KW"/>
</dbReference>
<dbReference type="InterPro" id="IPR052356">
    <property type="entry name" value="Thiol_S-MT"/>
</dbReference>
<protein>
    <submittedName>
        <fullName evidence="2">Ubiquinone/menaquinone biosynthesis C-methylase UbiE</fullName>
    </submittedName>
</protein>
<dbReference type="PANTHER" id="PTHR45036:SF1">
    <property type="entry name" value="METHYLTRANSFERASE LIKE 7A"/>
    <property type="match status" value="1"/>
</dbReference>
<dbReference type="EMBL" id="FOEE01000002">
    <property type="protein sequence ID" value="SEO59745.1"/>
    <property type="molecule type" value="Genomic_DNA"/>
</dbReference>
<proteinExistence type="predicted"/>
<dbReference type="Pfam" id="PF08241">
    <property type="entry name" value="Methyltransf_11"/>
    <property type="match status" value="1"/>
</dbReference>
<organism evidence="2 3">
    <name type="scientific">Trujillonella endophytica</name>
    <dbReference type="NCBI Taxonomy" id="673521"/>
    <lineage>
        <taxon>Bacteria</taxon>
        <taxon>Bacillati</taxon>
        <taxon>Actinomycetota</taxon>
        <taxon>Actinomycetes</taxon>
        <taxon>Geodermatophilales</taxon>
        <taxon>Geodermatophilaceae</taxon>
        <taxon>Trujillonella</taxon>
    </lineage>
</organism>
<accession>A0A1H8QZX7</accession>
<dbReference type="Gene3D" id="3.40.50.150">
    <property type="entry name" value="Vaccinia Virus protein VP39"/>
    <property type="match status" value="1"/>
</dbReference>
<dbReference type="CDD" id="cd02440">
    <property type="entry name" value="AdoMet_MTases"/>
    <property type="match status" value="1"/>
</dbReference>
<dbReference type="InterPro" id="IPR013216">
    <property type="entry name" value="Methyltransf_11"/>
</dbReference>
<feature type="domain" description="Methyltransferase type 11" evidence="1">
    <location>
        <begin position="38"/>
        <end position="133"/>
    </location>
</feature>
<evidence type="ECO:0000259" key="1">
    <source>
        <dbReference type="Pfam" id="PF08241"/>
    </source>
</evidence>
<dbReference type="Proteomes" id="UP000198960">
    <property type="component" value="Unassembled WGS sequence"/>
</dbReference>
<name>A0A1H8QZX7_9ACTN</name>
<sequence length="209" mass="21995">MSHPVFARLWPHLAAAGERQGTAELRDRLLAGAAGRVLELGAGSGTNFGHYPSAVTEVVAVEPEPRLRALAASAALSAPVPVTIVDGDADALPAEDGAFDVAVASLVLCSVPDQGRALAELRRVLRPGGRLLFWEHVRGEKAGLVRAQRVLDATVWPFFAGGCHTGRDTAAAIEAAGFTIERLDRFDLPDLRVNLNPASPQVLGMAVRA</sequence>
<dbReference type="SUPFAM" id="SSF53335">
    <property type="entry name" value="S-adenosyl-L-methionine-dependent methyltransferases"/>
    <property type="match status" value="1"/>
</dbReference>
<evidence type="ECO:0000313" key="2">
    <source>
        <dbReference type="EMBL" id="SEO59745.1"/>
    </source>
</evidence>
<dbReference type="PANTHER" id="PTHR45036">
    <property type="entry name" value="METHYLTRANSFERASE LIKE 7B"/>
    <property type="match status" value="1"/>
</dbReference>
<keyword evidence="2" id="KW-0489">Methyltransferase</keyword>
<keyword evidence="3" id="KW-1185">Reference proteome</keyword>
<keyword evidence="2" id="KW-0830">Ubiquinone</keyword>
<evidence type="ECO:0000313" key="3">
    <source>
        <dbReference type="Proteomes" id="UP000198960"/>
    </source>
</evidence>